<dbReference type="AlphaFoldDB" id="A0A941GNK1"/>
<dbReference type="Proteomes" id="UP000767446">
    <property type="component" value="Unassembled WGS sequence"/>
</dbReference>
<dbReference type="InterPro" id="IPR018739">
    <property type="entry name" value="DUF2281"/>
</dbReference>
<accession>A0A941GNK1</accession>
<dbReference type="Pfam" id="PF10047">
    <property type="entry name" value="DUF2281"/>
    <property type="match status" value="1"/>
</dbReference>
<dbReference type="EMBL" id="JADQBC010000030">
    <property type="protein sequence ID" value="MBR8827439.1"/>
    <property type="molecule type" value="Genomic_DNA"/>
</dbReference>
<gene>
    <name evidence="2" type="ORF">DSM107014_05950</name>
</gene>
<evidence type="ECO:0000313" key="3">
    <source>
        <dbReference type="Proteomes" id="UP000767446"/>
    </source>
</evidence>
<name>A0A941GNK1_9CHRO</name>
<feature type="domain" description="DUF2281" evidence="1">
    <location>
        <begin position="7"/>
        <end position="45"/>
    </location>
</feature>
<comment type="caution">
    <text evidence="2">The sequence shown here is derived from an EMBL/GenBank/DDBJ whole genome shotgun (WGS) entry which is preliminary data.</text>
</comment>
<sequence length="71" mass="8242">MNLEQSLLEKVGQLPVDKKLELLDFAEFLYQKSIPQRPSKSIKGLCADLKVDITEEDIKELRKEMWGSFTE</sequence>
<protein>
    <submittedName>
        <fullName evidence="2">DUF2281 domain-containing protein</fullName>
    </submittedName>
</protein>
<organism evidence="2 3">
    <name type="scientific">Gomphosphaeria aponina SAG 52.96 = DSM 107014</name>
    <dbReference type="NCBI Taxonomy" id="1521640"/>
    <lineage>
        <taxon>Bacteria</taxon>
        <taxon>Bacillati</taxon>
        <taxon>Cyanobacteriota</taxon>
        <taxon>Cyanophyceae</taxon>
        <taxon>Oscillatoriophycideae</taxon>
        <taxon>Chroococcales</taxon>
        <taxon>Gomphosphaeriaceae</taxon>
        <taxon>Gomphosphaeria</taxon>
    </lineage>
</organism>
<evidence type="ECO:0000259" key="1">
    <source>
        <dbReference type="Pfam" id="PF10047"/>
    </source>
</evidence>
<evidence type="ECO:0000313" key="2">
    <source>
        <dbReference type="EMBL" id="MBR8827439.1"/>
    </source>
</evidence>
<reference evidence="2" key="1">
    <citation type="submission" date="2021-02" db="EMBL/GenBank/DDBJ databases">
        <title>Metagenome analyses of Stigonema ocellatum DSM 106950, Chlorogloea purpurea SAG 13.99 and Gomphosphaeria aponina DSM 107014.</title>
        <authorList>
            <person name="Marter P."/>
            <person name="Huang S."/>
        </authorList>
    </citation>
    <scope>NUCLEOTIDE SEQUENCE</scope>
    <source>
        <strain evidence="2">JP213</strain>
    </source>
</reference>
<proteinExistence type="predicted"/>